<dbReference type="GO" id="GO:0005856">
    <property type="term" value="C:cytoskeleton"/>
    <property type="evidence" value="ECO:0007669"/>
    <property type="project" value="UniProtKB-SubCell"/>
</dbReference>
<feature type="compositionally biased region" description="Pro residues" evidence="8">
    <location>
        <begin position="376"/>
        <end position="385"/>
    </location>
</feature>
<keyword evidence="3 7" id="KW-0963">Cytoplasm</keyword>
<feature type="compositionally biased region" description="Low complexity" evidence="8">
    <location>
        <begin position="283"/>
        <end position="294"/>
    </location>
</feature>
<evidence type="ECO:0000256" key="6">
    <source>
        <dbReference type="ARBA" id="ARBA00023212"/>
    </source>
</evidence>
<name>A0A8B7XP63_ACAPL</name>
<feature type="compositionally biased region" description="Acidic residues" evidence="8">
    <location>
        <begin position="567"/>
        <end position="585"/>
    </location>
</feature>
<evidence type="ECO:0000256" key="5">
    <source>
        <dbReference type="ARBA" id="ARBA00023203"/>
    </source>
</evidence>
<evidence type="ECO:0000256" key="8">
    <source>
        <dbReference type="SAM" id="MobiDB-lite"/>
    </source>
</evidence>
<dbReference type="GO" id="GO:0031209">
    <property type="term" value="C:SCAR complex"/>
    <property type="evidence" value="ECO:0007669"/>
    <property type="project" value="TreeGrafter"/>
</dbReference>
<keyword evidence="10" id="KW-1185">Reference proteome</keyword>
<dbReference type="RefSeq" id="XP_022081790.1">
    <property type="nucleotide sequence ID" value="XM_022226098.1"/>
</dbReference>
<dbReference type="GO" id="GO:2000601">
    <property type="term" value="P:positive regulation of Arp2/3 complex-mediated actin nucleation"/>
    <property type="evidence" value="ECO:0007669"/>
    <property type="project" value="TreeGrafter"/>
</dbReference>
<dbReference type="GO" id="GO:0034237">
    <property type="term" value="F:protein kinase A regulatory subunit binding"/>
    <property type="evidence" value="ECO:0007669"/>
    <property type="project" value="TreeGrafter"/>
</dbReference>
<feature type="compositionally biased region" description="Low complexity" evidence="8">
    <location>
        <begin position="386"/>
        <end position="406"/>
    </location>
</feature>
<proteinExistence type="inferred from homology"/>
<feature type="compositionally biased region" description="Basic residues" evidence="8">
    <location>
        <begin position="215"/>
        <end position="228"/>
    </location>
</feature>
<evidence type="ECO:0000256" key="2">
    <source>
        <dbReference type="ARBA" id="ARBA00006993"/>
    </source>
</evidence>
<dbReference type="InterPro" id="IPR028288">
    <property type="entry name" value="SCAR/WAVE_fam"/>
</dbReference>
<accession>A0A8B7XP63</accession>
<evidence type="ECO:0000256" key="7">
    <source>
        <dbReference type="RuleBase" id="RU367034"/>
    </source>
</evidence>
<feature type="compositionally biased region" description="Pro residues" evidence="8">
    <location>
        <begin position="450"/>
        <end position="489"/>
    </location>
</feature>
<reference evidence="11" key="1">
    <citation type="submission" date="2025-08" db="UniProtKB">
        <authorList>
            <consortium name="RefSeq"/>
        </authorList>
    </citation>
    <scope>IDENTIFICATION</scope>
</reference>
<comment type="similarity">
    <text evidence="2 7">Belongs to the SCAR/WAVE family.</text>
</comment>
<organism evidence="10 11">
    <name type="scientific">Acanthaster planci</name>
    <name type="common">Crown-of-thorns starfish</name>
    <dbReference type="NCBI Taxonomy" id="133434"/>
    <lineage>
        <taxon>Eukaryota</taxon>
        <taxon>Metazoa</taxon>
        <taxon>Echinodermata</taxon>
        <taxon>Eleutherozoa</taxon>
        <taxon>Asterozoa</taxon>
        <taxon>Asteroidea</taxon>
        <taxon>Valvatacea</taxon>
        <taxon>Valvatida</taxon>
        <taxon>Acanthasteridae</taxon>
        <taxon>Acanthaster</taxon>
    </lineage>
</organism>
<evidence type="ECO:0000256" key="4">
    <source>
        <dbReference type="ARBA" id="ARBA00022553"/>
    </source>
</evidence>
<gene>
    <name evidence="11" type="primary">LOC110974450</name>
</gene>
<feature type="compositionally biased region" description="Low complexity" evidence="8">
    <location>
        <begin position="419"/>
        <end position="428"/>
    </location>
</feature>
<dbReference type="FunFam" id="1.20.5.340:FF:000012">
    <property type="entry name" value="Wiskott-Aldrich syndrome protein family member 1"/>
    <property type="match status" value="1"/>
</dbReference>
<feature type="compositionally biased region" description="Polar residues" evidence="8">
    <location>
        <begin position="272"/>
        <end position="282"/>
    </location>
</feature>
<dbReference type="GO" id="GO:0071933">
    <property type="term" value="F:Arp2/3 complex binding"/>
    <property type="evidence" value="ECO:0007669"/>
    <property type="project" value="TreeGrafter"/>
</dbReference>
<comment type="subunit">
    <text evidence="7">Binds actin and the Arp2/3 complex.</text>
</comment>
<sequence>MTAIFGRETMATGWRSSEYQFAGLRRPPNDPRTRSLIPVAMPLVKREIEPVHLSRGVISQGISNELECVTNTTLAGIIKQLSNLSKHAEDIFGDLYNEAHSLCRRSNSLQDRIDRLSVKVKQLDATRDDVELTQLLDVQQFNASIIPEAVTLDFSTMQAGMKEMYLRCDPPPPLNVLSQYREDGKEALKFYTDPKYFFQLWCEEMQKNITDIREKKNRKRKRHDRKTKAGGSKPSEVRTRKKEWQAMAGGKEFMPDKTPSITPTSETREQPNSDWGSTKGSNQNIDQYQQQQPPMSQPQPAPPHQLQHQEVKQQGMMSRSSSEGFDDVASFGSGGNQRDSLRPKSRPPPPPSNQTTPEGVPPPPPVVNGTVHVPKRPAPVAPPPQQQQQHNHHLPPQQHQQFAPQHTSQTIIPPPPPIDNRMPMMNNIANHAPPEPALPPPQPIMNSNIPAPPPPPPPPPLPVAPGMAIPPPPKGPAPAPTSISPPSPPQGGEVPETSSPGNPTSPRRTSMRPGPKVDDSRNNLLTAIQRGINLRKVEIQEERARHQTPVPNSVEAILARRIAVELSDTESDDDEDEDDDEEWDD</sequence>
<evidence type="ECO:0000259" key="9">
    <source>
        <dbReference type="PROSITE" id="PS51082"/>
    </source>
</evidence>
<feature type="region of interest" description="Disordered" evidence="8">
    <location>
        <begin position="562"/>
        <end position="585"/>
    </location>
</feature>
<keyword evidence="4" id="KW-0597">Phosphoprotein</keyword>
<feature type="domain" description="WH2" evidence="9">
    <location>
        <begin position="520"/>
        <end position="537"/>
    </location>
</feature>
<feature type="compositionally biased region" description="Pro residues" evidence="8">
    <location>
        <begin position="433"/>
        <end position="443"/>
    </location>
</feature>
<feature type="compositionally biased region" description="Basic and acidic residues" evidence="8">
    <location>
        <begin position="235"/>
        <end position="244"/>
    </location>
</feature>
<dbReference type="PROSITE" id="PS51082">
    <property type="entry name" value="WH2"/>
    <property type="match status" value="1"/>
</dbReference>
<evidence type="ECO:0000313" key="11">
    <source>
        <dbReference type="RefSeq" id="XP_022081790.1"/>
    </source>
</evidence>
<keyword evidence="6 7" id="KW-0206">Cytoskeleton</keyword>
<comment type="function">
    <text evidence="7">Downstream effector molecule involved in the transmission of signals from tyrosine kinase receptors and small GTPases to the actin cytoskeleton. Promotes formation of actin filaments. Part of the WAVE complex that regulates lamellipodia formation. The WAVE complex regulates actin filament reorganization via its interaction with the Arp2/3 complex.</text>
</comment>
<comment type="subcellular location">
    <subcellularLocation>
        <location evidence="1 7">Cytoplasm</location>
        <location evidence="1 7">Cytoskeleton</location>
    </subcellularLocation>
</comment>
<dbReference type="Gene3D" id="1.20.5.340">
    <property type="match status" value="1"/>
</dbReference>
<dbReference type="GO" id="GO:0030036">
    <property type="term" value="P:actin cytoskeleton organization"/>
    <property type="evidence" value="ECO:0007669"/>
    <property type="project" value="UniProtKB-UniRule"/>
</dbReference>
<dbReference type="PANTHER" id="PTHR12902">
    <property type="entry name" value="WASP-1"/>
    <property type="match status" value="1"/>
</dbReference>
<evidence type="ECO:0000313" key="10">
    <source>
        <dbReference type="Proteomes" id="UP000694845"/>
    </source>
</evidence>
<keyword evidence="5 7" id="KW-0009">Actin-binding</keyword>
<evidence type="ECO:0000256" key="1">
    <source>
        <dbReference type="ARBA" id="ARBA00004245"/>
    </source>
</evidence>
<dbReference type="OrthoDB" id="1060785at2759"/>
<dbReference type="InterPro" id="IPR003124">
    <property type="entry name" value="WH2_dom"/>
</dbReference>
<dbReference type="Gene3D" id="6.10.280.150">
    <property type="match status" value="2"/>
</dbReference>
<dbReference type="Proteomes" id="UP000694845">
    <property type="component" value="Unplaced"/>
</dbReference>
<evidence type="ECO:0000256" key="3">
    <source>
        <dbReference type="ARBA" id="ARBA00022490"/>
    </source>
</evidence>
<dbReference type="GO" id="GO:0003779">
    <property type="term" value="F:actin binding"/>
    <property type="evidence" value="ECO:0007669"/>
    <property type="project" value="UniProtKB-UniRule"/>
</dbReference>
<feature type="region of interest" description="Disordered" evidence="8">
    <location>
        <begin position="212"/>
        <end position="524"/>
    </location>
</feature>
<feature type="compositionally biased region" description="Polar residues" evidence="8">
    <location>
        <begin position="496"/>
        <end position="508"/>
    </location>
</feature>
<dbReference type="GeneID" id="110974450"/>
<dbReference type="AlphaFoldDB" id="A0A8B7XP63"/>
<protein>
    <recommendedName>
        <fullName evidence="7">Wiskott-Aldrich syndrome protein family member</fullName>
        <shortName evidence="7">WASP family protein member</shortName>
    </recommendedName>
</protein>
<dbReference type="PANTHER" id="PTHR12902:SF1">
    <property type="entry name" value="WISKOTT-ALDRICH SYNDROME PROTEIN FAMILY MEMBER"/>
    <property type="match status" value="1"/>
</dbReference>